<dbReference type="GO" id="GO:0005829">
    <property type="term" value="C:cytosol"/>
    <property type="evidence" value="ECO:0007669"/>
    <property type="project" value="TreeGrafter"/>
</dbReference>
<evidence type="ECO:0000313" key="13">
    <source>
        <dbReference type="Proteomes" id="UP000297245"/>
    </source>
</evidence>
<evidence type="ECO:0000256" key="7">
    <source>
        <dbReference type="ARBA" id="ARBA00022807"/>
    </source>
</evidence>
<dbReference type="InterPro" id="IPR057766">
    <property type="entry name" value="Znf-C2H2_OTU1-like_C"/>
</dbReference>
<keyword evidence="9" id="KW-0963">Cytoplasm</keyword>
<dbReference type="OrthoDB" id="65596at2759"/>
<dbReference type="Gene3D" id="3.90.70.80">
    <property type="match status" value="1"/>
</dbReference>
<dbReference type="GO" id="GO:0036503">
    <property type="term" value="P:ERAD pathway"/>
    <property type="evidence" value="ECO:0007669"/>
    <property type="project" value="TreeGrafter"/>
</dbReference>
<dbReference type="SUPFAM" id="SSF54001">
    <property type="entry name" value="Cysteine proteinases"/>
    <property type="match status" value="1"/>
</dbReference>
<dbReference type="InterPro" id="IPR003323">
    <property type="entry name" value="OTU_dom"/>
</dbReference>
<keyword evidence="7 9" id="KW-0788">Thiol protease</keyword>
<evidence type="ECO:0000256" key="4">
    <source>
        <dbReference type="ARBA" id="ARBA00022771"/>
    </source>
</evidence>
<evidence type="ECO:0000256" key="1">
    <source>
        <dbReference type="ARBA" id="ARBA00000707"/>
    </source>
</evidence>
<dbReference type="CDD" id="cd17059">
    <property type="entry name" value="Ubl_OTU1"/>
    <property type="match status" value="1"/>
</dbReference>
<comment type="subcellular location">
    <subcellularLocation>
        <location evidence="9">Cytoplasm</location>
    </subcellularLocation>
</comment>
<dbReference type="InterPro" id="IPR038765">
    <property type="entry name" value="Papain-like_cys_pep_sf"/>
</dbReference>
<comment type="function">
    <text evidence="9">Hydrolase that can remove conjugated ubiquitin from proteins and may therefore play an important regulatory role at the level of protein turnover by preventing degradation.</text>
</comment>
<dbReference type="PANTHER" id="PTHR13312">
    <property type="entry name" value="HIV-INDUCED PROTEIN-7-LIKE PROTEASE"/>
    <property type="match status" value="1"/>
</dbReference>
<dbReference type="CDD" id="cd22745">
    <property type="entry name" value="OTU_OTU1"/>
    <property type="match status" value="1"/>
</dbReference>
<dbReference type="GO" id="GO:0016579">
    <property type="term" value="P:protein deubiquitination"/>
    <property type="evidence" value="ECO:0007669"/>
    <property type="project" value="TreeGrafter"/>
</dbReference>
<dbReference type="Pfam" id="PF21403">
    <property type="entry name" value="OTU1_UBXL"/>
    <property type="match status" value="1"/>
</dbReference>
<dbReference type="InterPro" id="IPR048857">
    <property type="entry name" value="OTU1_Ubl"/>
</dbReference>
<name>A0A4S8MNS4_DENBC</name>
<dbReference type="PROSITE" id="PS50802">
    <property type="entry name" value="OTU"/>
    <property type="match status" value="1"/>
</dbReference>
<dbReference type="PANTHER" id="PTHR13312:SF0">
    <property type="entry name" value="UBIQUITIN THIOESTERASE OTU1"/>
    <property type="match status" value="1"/>
</dbReference>
<gene>
    <name evidence="12" type="ORF">K435DRAFT_649851</name>
</gene>
<keyword evidence="4" id="KW-0863">Zinc-finger</keyword>
<keyword evidence="2" id="KW-0645">Protease</keyword>
<dbReference type="GO" id="GO:0030968">
    <property type="term" value="P:endoplasmic reticulum unfolded protein response"/>
    <property type="evidence" value="ECO:0007669"/>
    <property type="project" value="TreeGrafter"/>
</dbReference>
<evidence type="ECO:0000256" key="9">
    <source>
        <dbReference type="RuleBase" id="RU367104"/>
    </source>
</evidence>
<dbReference type="EC" id="3.4.19.12" evidence="9"/>
<comment type="catalytic activity">
    <reaction evidence="1 9">
        <text>Thiol-dependent hydrolysis of ester, thioester, amide, peptide and isopeptide bonds formed by the C-terminal Gly of ubiquitin (a 76-residue protein attached to proteins as an intracellular targeting signal).</text>
        <dbReference type="EC" id="3.4.19.12"/>
    </reaction>
</comment>
<sequence length="343" mass="36938">MAPIRLRHPKGVSTLQIPFEQADYTVQDLQQEIYAASKILPSRQTLKTGYPPRDLTIVPELPLSSLGLKAGDQIIVSGDTESSSSSQSDSTTPTSQSSRTVASRAAPLSSTSAIPRTTYPTGPSTNGPEHVITDGGVLVHRVVPDDNSCLFSSIALVFEQDTTKATKIREIVAEGIEKDQETYNEGILGMSPSKYISTILKPNTWGGAIELSILASHYRTEICSIDVETGRIDHFSPPDGAIGGNRCLLIYSGIHYDAATLAPVVDAPTEWHQTVFPVTSTDADSDEILKAGKKLADALRAKKAYTNTTTFSLKCQDCGKGLTGEKEAREHASQTGHVRFGEY</sequence>
<dbReference type="InterPro" id="IPR029071">
    <property type="entry name" value="Ubiquitin-like_domsf"/>
</dbReference>
<feature type="compositionally biased region" description="Polar residues" evidence="10">
    <location>
        <begin position="108"/>
        <end position="127"/>
    </location>
</feature>
<protein>
    <recommendedName>
        <fullName evidence="9">Ubiquitin thioesterase OTU</fullName>
        <ecNumber evidence="9">3.4.19.12</ecNumber>
    </recommendedName>
</protein>
<dbReference type="GO" id="GO:0004843">
    <property type="term" value="F:cysteine-type deubiquitinase activity"/>
    <property type="evidence" value="ECO:0007669"/>
    <property type="project" value="UniProtKB-UniRule"/>
</dbReference>
<reference evidence="12 13" key="1">
    <citation type="journal article" date="2019" name="Nat. Ecol. Evol.">
        <title>Megaphylogeny resolves global patterns of mushroom evolution.</title>
        <authorList>
            <person name="Varga T."/>
            <person name="Krizsan K."/>
            <person name="Foldi C."/>
            <person name="Dima B."/>
            <person name="Sanchez-Garcia M."/>
            <person name="Sanchez-Ramirez S."/>
            <person name="Szollosi G.J."/>
            <person name="Szarkandi J.G."/>
            <person name="Papp V."/>
            <person name="Albert L."/>
            <person name="Andreopoulos W."/>
            <person name="Angelini C."/>
            <person name="Antonin V."/>
            <person name="Barry K.W."/>
            <person name="Bougher N.L."/>
            <person name="Buchanan P."/>
            <person name="Buyck B."/>
            <person name="Bense V."/>
            <person name="Catcheside P."/>
            <person name="Chovatia M."/>
            <person name="Cooper J."/>
            <person name="Damon W."/>
            <person name="Desjardin D."/>
            <person name="Finy P."/>
            <person name="Geml J."/>
            <person name="Haridas S."/>
            <person name="Hughes K."/>
            <person name="Justo A."/>
            <person name="Karasinski D."/>
            <person name="Kautmanova I."/>
            <person name="Kiss B."/>
            <person name="Kocsube S."/>
            <person name="Kotiranta H."/>
            <person name="LaButti K.M."/>
            <person name="Lechner B.E."/>
            <person name="Liimatainen K."/>
            <person name="Lipzen A."/>
            <person name="Lukacs Z."/>
            <person name="Mihaltcheva S."/>
            <person name="Morgado L.N."/>
            <person name="Niskanen T."/>
            <person name="Noordeloos M.E."/>
            <person name="Ohm R.A."/>
            <person name="Ortiz-Santana B."/>
            <person name="Ovrebo C."/>
            <person name="Racz N."/>
            <person name="Riley R."/>
            <person name="Savchenko A."/>
            <person name="Shiryaev A."/>
            <person name="Soop K."/>
            <person name="Spirin V."/>
            <person name="Szebenyi C."/>
            <person name="Tomsovsky M."/>
            <person name="Tulloss R.E."/>
            <person name="Uehling J."/>
            <person name="Grigoriev I.V."/>
            <person name="Vagvolgyi C."/>
            <person name="Papp T."/>
            <person name="Martin F.M."/>
            <person name="Miettinen O."/>
            <person name="Hibbett D.S."/>
            <person name="Nagy L.G."/>
        </authorList>
    </citation>
    <scope>NUCLEOTIDE SEQUENCE [LARGE SCALE GENOMIC DNA]</scope>
    <source>
        <strain evidence="12 13">CBS 962.96</strain>
    </source>
</reference>
<dbReference type="Pfam" id="PF24560">
    <property type="entry name" value="zf-C2H2_OTU1_C"/>
    <property type="match status" value="1"/>
</dbReference>
<evidence type="ECO:0000256" key="3">
    <source>
        <dbReference type="ARBA" id="ARBA00022723"/>
    </source>
</evidence>
<proteinExistence type="predicted"/>
<evidence type="ECO:0000313" key="12">
    <source>
        <dbReference type="EMBL" id="THV04199.1"/>
    </source>
</evidence>
<evidence type="ECO:0000256" key="10">
    <source>
        <dbReference type="SAM" id="MobiDB-lite"/>
    </source>
</evidence>
<organism evidence="12 13">
    <name type="scientific">Dendrothele bispora (strain CBS 962.96)</name>
    <dbReference type="NCBI Taxonomy" id="1314807"/>
    <lineage>
        <taxon>Eukaryota</taxon>
        <taxon>Fungi</taxon>
        <taxon>Dikarya</taxon>
        <taxon>Basidiomycota</taxon>
        <taxon>Agaricomycotina</taxon>
        <taxon>Agaricomycetes</taxon>
        <taxon>Agaricomycetidae</taxon>
        <taxon>Agaricales</taxon>
        <taxon>Agaricales incertae sedis</taxon>
        <taxon>Dendrothele</taxon>
    </lineage>
</organism>
<accession>A0A4S8MNS4</accession>
<evidence type="ECO:0000256" key="6">
    <source>
        <dbReference type="ARBA" id="ARBA00022801"/>
    </source>
</evidence>
<evidence type="ECO:0000259" key="11">
    <source>
        <dbReference type="PROSITE" id="PS50802"/>
    </source>
</evidence>
<dbReference type="AlphaFoldDB" id="A0A4S8MNS4"/>
<dbReference type="GO" id="GO:0008270">
    <property type="term" value="F:zinc ion binding"/>
    <property type="evidence" value="ECO:0007669"/>
    <property type="project" value="UniProtKB-KW"/>
</dbReference>
<keyword evidence="6 9" id="KW-0378">Hydrolase</keyword>
<dbReference type="PROSITE" id="PS00028">
    <property type="entry name" value="ZINC_FINGER_C2H2_1"/>
    <property type="match status" value="1"/>
</dbReference>
<feature type="region of interest" description="Disordered" evidence="10">
    <location>
        <begin position="78"/>
        <end position="131"/>
    </location>
</feature>
<dbReference type="GO" id="GO:0005634">
    <property type="term" value="C:nucleus"/>
    <property type="evidence" value="ECO:0007669"/>
    <property type="project" value="TreeGrafter"/>
</dbReference>
<keyword evidence="13" id="KW-1185">Reference proteome</keyword>
<keyword evidence="5 9" id="KW-0833">Ubl conjugation pathway</keyword>
<dbReference type="InterPro" id="IPR013087">
    <property type="entry name" value="Znf_C2H2_type"/>
</dbReference>
<evidence type="ECO:0000256" key="2">
    <source>
        <dbReference type="ARBA" id="ARBA00022670"/>
    </source>
</evidence>
<feature type="compositionally biased region" description="Low complexity" evidence="10">
    <location>
        <begin position="78"/>
        <end position="100"/>
    </location>
</feature>
<keyword evidence="3" id="KW-0479">Metal-binding</keyword>
<keyword evidence="8" id="KW-0862">Zinc</keyword>
<dbReference type="EMBL" id="ML179059">
    <property type="protein sequence ID" value="THV04199.1"/>
    <property type="molecule type" value="Genomic_DNA"/>
</dbReference>
<dbReference type="SUPFAM" id="SSF54236">
    <property type="entry name" value="Ubiquitin-like"/>
    <property type="match status" value="1"/>
</dbReference>
<evidence type="ECO:0000256" key="5">
    <source>
        <dbReference type="ARBA" id="ARBA00022786"/>
    </source>
</evidence>
<dbReference type="Gene3D" id="3.10.20.90">
    <property type="entry name" value="Phosphatidylinositol 3-kinase Catalytic Subunit, Chain A, domain 1"/>
    <property type="match status" value="1"/>
</dbReference>
<dbReference type="Proteomes" id="UP000297245">
    <property type="component" value="Unassembled WGS sequence"/>
</dbReference>
<feature type="domain" description="OTU" evidence="11">
    <location>
        <begin position="138"/>
        <end position="262"/>
    </location>
</feature>
<evidence type="ECO:0000256" key="8">
    <source>
        <dbReference type="ARBA" id="ARBA00022833"/>
    </source>
</evidence>
<dbReference type="Pfam" id="PF02338">
    <property type="entry name" value="OTU"/>
    <property type="match status" value="1"/>
</dbReference>